<dbReference type="SUPFAM" id="SSF52540">
    <property type="entry name" value="P-loop containing nucleoside triphosphate hydrolases"/>
    <property type="match status" value="1"/>
</dbReference>
<dbReference type="NCBIfam" id="NF005254">
    <property type="entry name" value="PRK06762.2-1"/>
    <property type="match status" value="1"/>
</dbReference>
<evidence type="ECO:0000313" key="1">
    <source>
        <dbReference type="EMBL" id="VTS12477.1"/>
    </source>
</evidence>
<keyword evidence="1" id="KW-0808">Transferase</keyword>
<protein>
    <submittedName>
        <fullName evidence="1">Putative kinase</fullName>
    </submittedName>
</protein>
<evidence type="ECO:0000313" key="2">
    <source>
        <dbReference type="Proteomes" id="UP000394068"/>
    </source>
</evidence>
<dbReference type="GO" id="GO:0016301">
    <property type="term" value="F:kinase activity"/>
    <property type="evidence" value="ECO:0007669"/>
    <property type="project" value="UniProtKB-KW"/>
</dbReference>
<dbReference type="Pfam" id="PF13671">
    <property type="entry name" value="AAA_33"/>
    <property type="match status" value="1"/>
</dbReference>
<proteinExistence type="predicted"/>
<reference evidence="1 2" key="1">
    <citation type="submission" date="2019-05" db="EMBL/GenBank/DDBJ databases">
        <authorList>
            <consortium name="Pathogen Informatics"/>
        </authorList>
    </citation>
    <scope>NUCLEOTIDE SEQUENCE [LARGE SCALE GENOMIC DNA]</scope>
    <source>
        <strain evidence="1 2">NCTC5386</strain>
    </source>
</reference>
<dbReference type="AlphaFoldDB" id="A0A4V6L050"/>
<sequence>MPNLIIIRGNAASGKSSLARALQQQLGENTLRLSQDELRREMLLAHDGFDTPTISLLKTLLHYGFNNCDYIILEGILKADWYQPIWHYITENPQIKTFAYYYDLTFEETVKHHSQRAKSKDFGKASLKKWWNDKDYMKTIPEQLFNAELSIEQALSHILKDMSLGQKSKLKYKKRTRQYSEYQKTSFVRFLGFIYHLEKLMAGNLKN</sequence>
<gene>
    <name evidence="1" type="ORF">NCTC5386_00289</name>
</gene>
<keyword evidence="1" id="KW-0418">Kinase</keyword>
<dbReference type="Proteomes" id="UP000394068">
    <property type="component" value="Unassembled WGS sequence"/>
</dbReference>
<dbReference type="Gene3D" id="3.40.50.300">
    <property type="entry name" value="P-loop containing nucleotide triphosphate hydrolases"/>
    <property type="match status" value="1"/>
</dbReference>
<accession>A0A4V6L050</accession>
<name>A0A4V6L050_9STRE</name>
<dbReference type="NCBIfam" id="NF005255">
    <property type="entry name" value="PRK06762.2-2"/>
    <property type="match status" value="1"/>
</dbReference>
<dbReference type="InterPro" id="IPR027417">
    <property type="entry name" value="P-loop_NTPase"/>
</dbReference>
<organism evidence="1 2">
    <name type="scientific">Streptococcus pseudoporcinus</name>
    <dbReference type="NCBI Taxonomy" id="361101"/>
    <lineage>
        <taxon>Bacteria</taxon>
        <taxon>Bacillati</taxon>
        <taxon>Bacillota</taxon>
        <taxon>Bacilli</taxon>
        <taxon>Lactobacillales</taxon>
        <taxon>Streptococcaceae</taxon>
        <taxon>Streptococcus</taxon>
    </lineage>
</organism>
<dbReference type="EMBL" id="CABEHT010000001">
    <property type="protein sequence ID" value="VTS12477.1"/>
    <property type="molecule type" value="Genomic_DNA"/>
</dbReference>